<comment type="cofactor">
    <cofactor evidence="1">
        <name>Zn(2+)</name>
        <dbReference type="ChEBI" id="CHEBI:29105"/>
    </cofactor>
</comment>
<evidence type="ECO:0000256" key="2">
    <source>
        <dbReference type="ARBA" id="ARBA00007749"/>
    </source>
</evidence>
<dbReference type="GO" id="GO:0016787">
    <property type="term" value="F:hydrolase activity"/>
    <property type="evidence" value="ECO:0007669"/>
    <property type="project" value="UniProtKB-KW"/>
</dbReference>
<dbReference type="InterPro" id="IPR001279">
    <property type="entry name" value="Metallo-B-lactamas"/>
</dbReference>
<dbReference type="PANTHER" id="PTHR42978:SF2">
    <property type="entry name" value="102 KBASES UNSTABLE REGION: FROM 1 TO 119443"/>
    <property type="match status" value="1"/>
</dbReference>
<dbReference type="EMBL" id="ML977317">
    <property type="protein sequence ID" value="KAF2118440.1"/>
    <property type="molecule type" value="Genomic_DNA"/>
</dbReference>
<reference evidence="7" key="1">
    <citation type="journal article" date="2020" name="Stud. Mycol.">
        <title>101 Dothideomycetes genomes: a test case for predicting lifestyles and emergence of pathogens.</title>
        <authorList>
            <person name="Haridas S."/>
            <person name="Albert R."/>
            <person name="Binder M."/>
            <person name="Bloem J."/>
            <person name="Labutti K."/>
            <person name="Salamov A."/>
            <person name="Andreopoulos B."/>
            <person name="Baker S."/>
            <person name="Barry K."/>
            <person name="Bills G."/>
            <person name="Bluhm B."/>
            <person name="Cannon C."/>
            <person name="Castanera R."/>
            <person name="Culley D."/>
            <person name="Daum C."/>
            <person name="Ezra D."/>
            <person name="Gonzalez J."/>
            <person name="Henrissat B."/>
            <person name="Kuo A."/>
            <person name="Liang C."/>
            <person name="Lipzen A."/>
            <person name="Lutzoni F."/>
            <person name="Magnuson J."/>
            <person name="Mondo S."/>
            <person name="Nolan M."/>
            <person name="Ohm R."/>
            <person name="Pangilinan J."/>
            <person name="Park H.-J."/>
            <person name="Ramirez L."/>
            <person name="Alfaro M."/>
            <person name="Sun H."/>
            <person name="Tritt A."/>
            <person name="Yoshinaga Y."/>
            <person name="Zwiers L.-H."/>
            <person name="Turgeon B."/>
            <person name="Goodwin S."/>
            <person name="Spatafora J."/>
            <person name="Crous P."/>
            <person name="Grigoriev I."/>
        </authorList>
    </citation>
    <scope>NUCLEOTIDE SEQUENCE</scope>
    <source>
        <strain evidence="7">CBS 627.86</strain>
    </source>
</reference>
<gene>
    <name evidence="7" type="ORF">BDV96DRAFT_643685</name>
</gene>
<dbReference type="SMART" id="SM00849">
    <property type="entry name" value="Lactamase_B"/>
    <property type="match status" value="1"/>
</dbReference>
<keyword evidence="5" id="KW-0862">Zinc</keyword>
<comment type="similarity">
    <text evidence="2">Belongs to the metallo-beta-lactamase superfamily.</text>
</comment>
<feature type="domain" description="Metallo-beta-lactamase" evidence="6">
    <location>
        <begin position="53"/>
        <end position="265"/>
    </location>
</feature>
<sequence>MFSLDLINQAPEGTKMWVLHLGNLECDEGFFIRNGGVSSLSDRNPVSPRRKLIMLSYLIEHPTEGLIIFETGAGADYPEVVGPQVHDVFARVDDYTHDMDLDAQIAKTGHNIKDVKMVVIGHLHLDHAGGLDYFRNTGVPVYVHELELKYAFYAVATKSDIGVYLPHYLTFDINWVPIHGDFLELAPGINIHHSPGHTPGLCIMQLNLPKSGTWIFTSDQYHVKENYENDVPQGWLARDHDKWVKSHQMIKGLAKRTKGKVVLGHCWDTVKQLKIDFAPRVYE</sequence>
<dbReference type="Gene3D" id="3.60.15.10">
    <property type="entry name" value="Ribonuclease Z/Hydroxyacylglutathione hydrolase-like"/>
    <property type="match status" value="1"/>
</dbReference>
<keyword evidence="4" id="KW-0378">Hydrolase</keyword>
<evidence type="ECO:0000256" key="3">
    <source>
        <dbReference type="ARBA" id="ARBA00022723"/>
    </source>
</evidence>
<dbReference type="CDD" id="cd07729">
    <property type="entry name" value="AHL_lactonase_MBL-fold"/>
    <property type="match status" value="1"/>
</dbReference>
<evidence type="ECO:0000256" key="1">
    <source>
        <dbReference type="ARBA" id="ARBA00001947"/>
    </source>
</evidence>
<protein>
    <submittedName>
        <fullName evidence="7">Beta-lactamase-like protein</fullName>
    </submittedName>
</protein>
<evidence type="ECO:0000259" key="6">
    <source>
        <dbReference type="SMART" id="SM00849"/>
    </source>
</evidence>
<keyword evidence="8" id="KW-1185">Reference proteome</keyword>
<evidence type="ECO:0000256" key="5">
    <source>
        <dbReference type="ARBA" id="ARBA00022833"/>
    </source>
</evidence>
<dbReference type="SUPFAM" id="SSF56281">
    <property type="entry name" value="Metallo-hydrolase/oxidoreductase"/>
    <property type="match status" value="1"/>
</dbReference>
<keyword evidence="3" id="KW-0479">Metal-binding</keyword>
<name>A0A6A5ZG11_9PLEO</name>
<dbReference type="InterPro" id="IPR051013">
    <property type="entry name" value="MBL_superfamily_lactonases"/>
</dbReference>
<dbReference type="PANTHER" id="PTHR42978">
    <property type="entry name" value="QUORUM-QUENCHING LACTONASE YTNP-RELATED-RELATED"/>
    <property type="match status" value="1"/>
</dbReference>
<dbReference type="Proteomes" id="UP000799770">
    <property type="component" value="Unassembled WGS sequence"/>
</dbReference>
<evidence type="ECO:0000313" key="8">
    <source>
        <dbReference type="Proteomes" id="UP000799770"/>
    </source>
</evidence>
<dbReference type="GO" id="GO:0046872">
    <property type="term" value="F:metal ion binding"/>
    <property type="evidence" value="ECO:0007669"/>
    <property type="project" value="UniProtKB-KW"/>
</dbReference>
<evidence type="ECO:0000256" key="4">
    <source>
        <dbReference type="ARBA" id="ARBA00022801"/>
    </source>
</evidence>
<dbReference type="Pfam" id="PF00753">
    <property type="entry name" value="Lactamase_B"/>
    <property type="match status" value="1"/>
</dbReference>
<evidence type="ECO:0000313" key="7">
    <source>
        <dbReference type="EMBL" id="KAF2118440.1"/>
    </source>
</evidence>
<dbReference type="AlphaFoldDB" id="A0A6A5ZG11"/>
<dbReference type="OrthoDB" id="10250730at2759"/>
<accession>A0A6A5ZG11</accession>
<dbReference type="InterPro" id="IPR036866">
    <property type="entry name" value="RibonucZ/Hydroxyglut_hydro"/>
</dbReference>
<organism evidence="7 8">
    <name type="scientific">Lophiotrema nucula</name>
    <dbReference type="NCBI Taxonomy" id="690887"/>
    <lineage>
        <taxon>Eukaryota</taxon>
        <taxon>Fungi</taxon>
        <taxon>Dikarya</taxon>
        <taxon>Ascomycota</taxon>
        <taxon>Pezizomycotina</taxon>
        <taxon>Dothideomycetes</taxon>
        <taxon>Pleosporomycetidae</taxon>
        <taxon>Pleosporales</taxon>
        <taxon>Lophiotremataceae</taxon>
        <taxon>Lophiotrema</taxon>
    </lineage>
</organism>
<proteinExistence type="inferred from homology"/>